<gene>
    <name evidence="5" type="ORF">C7B43_01245</name>
</gene>
<dbReference type="Gene3D" id="3.90.79.10">
    <property type="entry name" value="Nucleoside Triphosphate Pyrophosphohydrolase"/>
    <property type="match status" value="1"/>
</dbReference>
<evidence type="ECO:0000256" key="3">
    <source>
        <dbReference type="RuleBase" id="RU003476"/>
    </source>
</evidence>
<evidence type="ECO:0000313" key="6">
    <source>
        <dbReference type="Proteomes" id="UP000242699"/>
    </source>
</evidence>
<dbReference type="InterPro" id="IPR015797">
    <property type="entry name" value="NUDIX_hydrolase-like_dom_sf"/>
</dbReference>
<accession>A0A2T2XBT3</accession>
<comment type="cofactor">
    <cofactor evidence="1">
        <name>Mg(2+)</name>
        <dbReference type="ChEBI" id="CHEBI:18420"/>
    </cofactor>
</comment>
<evidence type="ECO:0000256" key="1">
    <source>
        <dbReference type="ARBA" id="ARBA00001946"/>
    </source>
</evidence>
<dbReference type="InterPro" id="IPR000086">
    <property type="entry name" value="NUDIX_hydrolase_dom"/>
</dbReference>
<protein>
    <submittedName>
        <fullName evidence="5">NUDIX hydrolase</fullName>
    </submittedName>
</protein>
<dbReference type="CDD" id="cd03424">
    <property type="entry name" value="NUDIX_ADPRase_Nudt5_UGPPase_Nudt14"/>
    <property type="match status" value="1"/>
</dbReference>
<dbReference type="GO" id="GO:0016462">
    <property type="term" value="F:pyrophosphatase activity"/>
    <property type="evidence" value="ECO:0007669"/>
    <property type="project" value="UniProtKB-ARBA"/>
</dbReference>
<sequence length="178" mass="20241">MEQRSGPEQWVYRGRTISVRVDPVVVKGTQASREVVVRVPAVAVIAEDSESRVVIIRQHRWAVQQTLYELPAGKLDSGESPIEAAQRELLEETGYSADSWQLVTTFYPSPGYTDEEIFLYYAYGLSHSQSRLDADEEIETELWHGEQIEEFVRSAQGVNGIALIGLQWWLCRNLDRSP</sequence>
<evidence type="ECO:0000256" key="2">
    <source>
        <dbReference type="ARBA" id="ARBA00022801"/>
    </source>
</evidence>
<dbReference type="PROSITE" id="PS00893">
    <property type="entry name" value="NUDIX_BOX"/>
    <property type="match status" value="1"/>
</dbReference>
<dbReference type="SUPFAM" id="SSF55811">
    <property type="entry name" value="Nudix"/>
    <property type="match status" value="1"/>
</dbReference>
<evidence type="ECO:0000313" key="5">
    <source>
        <dbReference type="EMBL" id="PSR31949.1"/>
    </source>
</evidence>
<keyword evidence="2 3" id="KW-0378">Hydrolase</keyword>
<dbReference type="EMBL" id="PXYT01000001">
    <property type="protein sequence ID" value="PSR31949.1"/>
    <property type="molecule type" value="Genomic_DNA"/>
</dbReference>
<dbReference type="Proteomes" id="UP000242699">
    <property type="component" value="Unassembled WGS sequence"/>
</dbReference>
<dbReference type="GO" id="GO:0005829">
    <property type="term" value="C:cytosol"/>
    <property type="evidence" value="ECO:0007669"/>
    <property type="project" value="TreeGrafter"/>
</dbReference>
<dbReference type="AlphaFoldDB" id="A0A2T2XBT3"/>
<dbReference type="InterPro" id="IPR020476">
    <property type="entry name" value="Nudix_hydrolase"/>
</dbReference>
<dbReference type="GO" id="GO:0019693">
    <property type="term" value="P:ribose phosphate metabolic process"/>
    <property type="evidence" value="ECO:0007669"/>
    <property type="project" value="TreeGrafter"/>
</dbReference>
<dbReference type="PRINTS" id="PR00502">
    <property type="entry name" value="NUDIXFAMILY"/>
</dbReference>
<feature type="domain" description="Nudix hydrolase" evidence="4">
    <location>
        <begin position="37"/>
        <end position="167"/>
    </location>
</feature>
<dbReference type="PANTHER" id="PTHR11839:SF18">
    <property type="entry name" value="NUDIX HYDROLASE DOMAIN-CONTAINING PROTEIN"/>
    <property type="match status" value="1"/>
</dbReference>
<dbReference type="InterPro" id="IPR020084">
    <property type="entry name" value="NUDIX_hydrolase_CS"/>
</dbReference>
<dbReference type="PROSITE" id="PS51462">
    <property type="entry name" value="NUDIX"/>
    <property type="match status" value="1"/>
</dbReference>
<dbReference type="GO" id="GO:0006753">
    <property type="term" value="P:nucleoside phosphate metabolic process"/>
    <property type="evidence" value="ECO:0007669"/>
    <property type="project" value="TreeGrafter"/>
</dbReference>
<proteinExistence type="inferred from homology"/>
<comment type="similarity">
    <text evidence="3">Belongs to the Nudix hydrolase family.</text>
</comment>
<dbReference type="PANTHER" id="PTHR11839">
    <property type="entry name" value="UDP/ADP-SUGAR PYROPHOSPHATASE"/>
    <property type="match status" value="1"/>
</dbReference>
<reference evidence="5 6" key="1">
    <citation type="journal article" date="2014" name="BMC Genomics">
        <title>Comparison of environmental and isolate Sulfobacillus genomes reveals diverse carbon, sulfur, nitrogen, and hydrogen metabolisms.</title>
        <authorList>
            <person name="Justice N.B."/>
            <person name="Norman A."/>
            <person name="Brown C.T."/>
            <person name="Singh A."/>
            <person name="Thomas B.C."/>
            <person name="Banfield J.F."/>
        </authorList>
    </citation>
    <scope>NUCLEOTIDE SEQUENCE [LARGE SCALE GENOMIC DNA]</scope>
    <source>
        <strain evidence="5">AMDSBA1</strain>
    </source>
</reference>
<comment type="caution">
    <text evidence="5">The sequence shown here is derived from an EMBL/GenBank/DDBJ whole genome shotgun (WGS) entry which is preliminary data.</text>
</comment>
<dbReference type="Pfam" id="PF00293">
    <property type="entry name" value="NUDIX"/>
    <property type="match status" value="1"/>
</dbReference>
<organism evidence="5 6">
    <name type="scientific">Sulfobacillus benefaciens</name>
    <dbReference type="NCBI Taxonomy" id="453960"/>
    <lineage>
        <taxon>Bacteria</taxon>
        <taxon>Bacillati</taxon>
        <taxon>Bacillota</taxon>
        <taxon>Clostridia</taxon>
        <taxon>Eubacteriales</taxon>
        <taxon>Clostridiales Family XVII. Incertae Sedis</taxon>
        <taxon>Sulfobacillus</taxon>
    </lineage>
</organism>
<name>A0A2T2XBT3_9FIRM</name>
<evidence type="ECO:0000259" key="4">
    <source>
        <dbReference type="PROSITE" id="PS51462"/>
    </source>
</evidence>